<organism evidence="10 11">
    <name type="scientific">Punica granatum</name>
    <name type="common">Pomegranate</name>
    <dbReference type="NCBI Taxonomy" id="22663"/>
    <lineage>
        <taxon>Eukaryota</taxon>
        <taxon>Viridiplantae</taxon>
        <taxon>Streptophyta</taxon>
        <taxon>Embryophyta</taxon>
        <taxon>Tracheophyta</taxon>
        <taxon>Spermatophyta</taxon>
        <taxon>Magnoliopsida</taxon>
        <taxon>eudicotyledons</taxon>
        <taxon>Gunneridae</taxon>
        <taxon>Pentapetalae</taxon>
        <taxon>rosids</taxon>
        <taxon>malvids</taxon>
        <taxon>Myrtales</taxon>
        <taxon>Lythraceae</taxon>
        <taxon>Punica</taxon>
    </lineage>
</organism>
<reference evidence="11" key="1">
    <citation type="journal article" date="2017" name="Plant J.">
        <title>The pomegranate (Punica granatum L.) genome and the genomics of punicalagin biosynthesis.</title>
        <authorList>
            <person name="Qin G."/>
            <person name="Xu C."/>
            <person name="Ming R."/>
            <person name="Tang H."/>
            <person name="Guyot R."/>
            <person name="Kramer E.M."/>
            <person name="Hu Y."/>
            <person name="Yi X."/>
            <person name="Qi Y."/>
            <person name="Xu X."/>
            <person name="Gao Z."/>
            <person name="Pan H."/>
            <person name="Jian J."/>
            <person name="Tian Y."/>
            <person name="Yue Z."/>
            <person name="Xu Y."/>
        </authorList>
    </citation>
    <scope>NUCLEOTIDE SEQUENCE [LARGE SCALE GENOMIC DNA]</scope>
    <source>
        <strain evidence="11">cv. Dabenzi</strain>
    </source>
</reference>
<dbReference type="SUPFAM" id="SSF52058">
    <property type="entry name" value="L domain-like"/>
    <property type="match status" value="1"/>
</dbReference>
<name>A0A218XB47_PUNGR</name>
<dbReference type="GO" id="GO:0005886">
    <property type="term" value="C:plasma membrane"/>
    <property type="evidence" value="ECO:0007669"/>
    <property type="project" value="UniProtKB-SubCell"/>
</dbReference>
<evidence type="ECO:0000313" key="10">
    <source>
        <dbReference type="EMBL" id="OWM81929.1"/>
    </source>
</evidence>
<evidence type="ECO:0000256" key="5">
    <source>
        <dbReference type="ARBA" id="ARBA00022729"/>
    </source>
</evidence>
<evidence type="ECO:0000256" key="2">
    <source>
        <dbReference type="ARBA" id="ARBA00009592"/>
    </source>
</evidence>
<protein>
    <submittedName>
        <fullName evidence="10">Uncharacterized protein</fullName>
    </submittedName>
</protein>
<evidence type="ECO:0000256" key="4">
    <source>
        <dbReference type="ARBA" id="ARBA00022692"/>
    </source>
</evidence>
<keyword evidence="5" id="KW-0732">Signal</keyword>
<dbReference type="EMBL" id="MTKT01002214">
    <property type="protein sequence ID" value="OWM81929.1"/>
    <property type="molecule type" value="Genomic_DNA"/>
</dbReference>
<keyword evidence="8" id="KW-0675">Receptor</keyword>
<dbReference type="Proteomes" id="UP000197138">
    <property type="component" value="Unassembled WGS sequence"/>
</dbReference>
<evidence type="ECO:0000313" key="11">
    <source>
        <dbReference type="Proteomes" id="UP000197138"/>
    </source>
</evidence>
<proteinExistence type="inferred from homology"/>
<evidence type="ECO:0000256" key="1">
    <source>
        <dbReference type="ARBA" id="ARBA00004251"/>
    </source>
</evidence>
<dbReference type="InterPro" id="IPR032675">
    <property type="entry name" value="LRR_dom_sf"/>
</dbReference>
<comment type="similarity">
    <text evidence="2">Belongs to the RLP family.</text>
</comment>
<keyword evidence="9" id="KW-0325">Glycoprotein</keyword>
<keyword evidence="4" id="KW-0812">Transmembrane</keyword>
<comment type="subcellular location">
    <subcellularLocation>
        <location evidence="1">Cell membrane</location>
        <topology evidence="1">Single-pass type I membrane protein</topology>
    </subcellularLocation>
</comment>
<keyword evidence="7" id="KW-0472">Membrane</keyword>
<evidence type="ECO:0000256" key="7">
    <source>
        <dbReference type="ARBA" id="ARBA00023136"/>
    </source>
</evidence>
<sequence>MLSGAFPDGVCIGNGLISLSLHTNLFNGSLPDAIRRYRSPEIFQVQNNEFRGNFPSGLWSLPKIKIIRAKSNQFLGEIPDLVSMALSWNSLEKTKKKNRRRGDLESLELSLNLHLRY</sequence>
<dbReference type="PANTHER" id="PTHR48052:SF33">
    <property type="entry name" value="OS01G0623000 PROTEIN"/>
    <property type="match status" value="1"/>
</dbReference>
<dbReference type="Gene3D" id="3.80.10.10">
    <property type="entry name" value="Ribonuclease Inhibitor"/>
    <property type="match status" value="1"/>
</dbReference>
<evidence type="ECO:0000256" key="9">
    <source>
        <dbReference type="ARBA" id="ARBA00023180"/>
    </source>
</evidence>
<dbReference type="PANTHER" id="PTHR48052">
    <property type="entry name" value="UNNAMED PRODUCT"/>
    <property type="match status" value="1"/>
</dbReference>
<keyword evidence="6" id="KW-1133">Transmembrane helix</keyword>
<gene>
    <name evidence="10" type="ORF">CDL15_Pgr007968</name>
</gene>
<evidence type="ECO:0000256" key="3">
    <source>
        <dbReference type="ARBA" id="ARBA00022475"/>
    </source>
</evidence>
<comment type="caution">
    <text evidence="10">The sequence shown here is derived from an EMBL/GenBank/DDBJ whole genome shotgun (WGS) entry which is preliminary data.</text>
</comment>
<evidence type="ECO:0000256" key="6">
    <source>
        <dbReference type="ARBA" id="ARBA00022989"/>
    </source>
</evidence>
<keyword evidence="3" id="KW-1003">Cell membrane</keyword>
<evidence type="ECO:0000256" key="8">
    <source>
        <dbReference type="ARBA" id="ARBA00023170"/>
    </source>
</evidence>
<dbReference type="AlphaFoldDB" id="A0A218XB47"/>
<accession>A0A218XB47</accession>